<protein>
    <submittedName>
        <fullName evidence="2">Uncharacterized protein</fullName>
    </submittedName>
</protein>
<organism evidence="2 3">
    <name type="scientific">Batrachochytrium salamandrivorans</name>
    <dbReference type="NCBI Taxonomy" id="1357716"/>
    <lineage>
        <taxon>Eukaryota</taxon>
        <taxon>Fungi</taxon>
        <taxon>Fungi incertae sedis</taxon>
        <taxon>Chytridiomycota</taxon>
        <taxon>Chytridiomycota incertae sedis</taxon>
        <taxon>Chytridiomycetes</taxon>
        <taxon>Rhizophydiales</taxon>
        <taxon>Rhizophydiales incertae sedis</taxon>
        <taxon>Batrachochytrium</taxon>
    </lineage>
</organism>
<gene>
    <name evidence="2" type="ORF">BASA50_005486</name>
</gene>
<dbReference type="EMBL" id="JAFCIX010000267">
    <property type="protein sequence ID" value="KAH6595906.1"/>
    <property type="molecule type" value="Genomic_DNA"/>
</dbReference>
<keyword evidence="1" id="KW-0472">Membrane</keyword>
<sequence length="370" mass="40690">MTTDSSIVTNSIVTNSMTTDDTTTTTTGLDSNHSHKLQLASRLFVRRQFTHATDLCNELVLSLDLLSPDHRSVLLLLMLRLAHELHRWDAGWDKVCLLAGGVHMLPADSLLLGALSCLKAKDFTKARDMIETWLAHQTDTFMDQVASGIQPYAQNYQRIIELYIISLVGLFDFDSARVFLAFNTALAPDQKAALEEHVDQLKKKADASIAQPIPVEKAVQLKTEDRTADLCVKSSATQIPTTFADLPDTSVSRDLPTSAAVITSQTPFPLSPSRSNPVEAVNDNITLPSSRRERCRASLSTLLHTVMLYSKVGQRLSMGVPGLILAFIFLIWVVRRSGLFQSGSSIRRIASIIGTRLLATARMGMNTSPL</sequence>
<keyword evidence="1" id="KW-1133">Transmembrane helix</keyword>
<name>A0ABQ8FCI1_9FUNG</name>
<keyword evidence="3" id="KW-1185">Reference proteome</keyword>
<reference evidence="2 3" key="1">
    <citation type="submission" date="2021-02" db="EMBL/GenBank/DDBJ databases">
        <title>Variation within the Batrachochytrium salamandrivorans European outbreak.</title>
        <authorList>
            <person name="Kelly M."/>
            <person name="Pasmans F."/>
            <person name="Shea T.P."/>
            <person name="Munoz J.F."/>
            <person name="Carranza S."/>
            <person name="Cuomo C.A."/>
            <person name="Martel A."/>
        </authorList>
    </citation>
    <scope>NUCLEOTIDE SEQUENCE [LARGE SCALE GENOMIC DNA]</scope>
    <source>
        <strain evidence="2 3">AMFP18/2</strain>
    </source>
</reference>
<proteinExistence type="predicted"/>
<evidence type="ECO:0000313" key="3">
    <source>
        <dbReference type="Proteomes" id="UP001648503"/>
    </source>
</evidence>
<keyword evidence="1" id="KW-0812">Transmembrane</keyword>
<evidence type="ECO:0000256" key="1">
    <source>
        <dbReference type="SAM" id="Phobius"/>
    </source>
</evidence>
<feature type="transmembrane region" description="Helical" evidence="1">
    <location>
        <begin position="316"/>
        <end position="334"/>
    </location>
</feature>
<accession>A0ABQ8FCI1</accession>
<dbReference type="Proteomes" id="UP001648503">
    <property type="component" value="Unassembled WGS sequence"/>
</dbReference>
<evidence type="ECO:0000313" key="2">
    <source>
        <dbReference type="EMBL" id="KAH6595906.1"/>
    </source>
</evidence>
<comment type="caution">
    <text evidence="2">The sequence shown here is derived from an EMBL/GenBank/DDBJ whole genome shotgun (WGS) entry which is preliminary data.</text>
</comment>